<evidence type="ECO:0000313" key="3">
    <source>
        <dbReference type="Proteomes" id="UP001595816"/>
    </source>
</evidence>
<evidence type="ECO:0000256" key="1">
    <source>
        <dbReference type="SAM" id="Phobius"/>
    </source>
</evidence>
<protein>
    <recommendedName>
        <fullName evidence="4">Tetratricopeptide repeat protein</fullName>
    </recommendedName>
</protein>
<keyword evidence="1" id="KW-0472">Membrane</keyword>
<organism evidence="2 3">
    <name type="scientific">Hamadaea flava</name>
    <dbReference type="NCBI Taxonomy" id="1742688"/>
    <lineage>
        <taxon>Bacteria</taxon>
        <taxon>Bacillati</taxon>
        <taxon>Actinomycetota</taxon>
        <taxon>Actinomycetes</taxon>
        <taxon>Micromonosporales</taxon>
        <taxon>Micromonosporaceae</taxon>
        <taxon>Hamadaea</taxon>
    </lineage>
</organism>
<reference evidence="3" key="1">
    <citation type="journal article" date="2019" name="Int. J. Syst. Evol. Microbiol.">
        <title>The Global Catalogue of Microorganisms (GCM) 10K type strain sequencing project: providing services to taxonomists for standard genome sequencing and annotation.</title>
        <authorList>
            <consortium name="The Broad Institute Genomics Platform"/>
            <consortium name="The Broad Institute Genome Sequencing Center for Infectious Disease"/>
            <person name="Wu L."/>
            <person name="Ma J."/>
        </authorList>
    </citation>
    <scope>NUCLEOTIDE SEQUENCE [LARGE SCALE GENOMIC DNA]</scope>
    <source>
        <strain evidence="3">CGMCC 4.7289</strain>
    </source>
</reference>
<dbReference type="Gene3D" id="1.25.40.10">
    <property type="entry name" value="Tetratricopeptide repeat domain"/>
    <property type="match status" value="2"/>
</dbReference>
<evidence type="ECO:0008006" key="4">
    <source>
        <dbReference type="Google" id="ProtNLM"/>
    </source>
</evidence>
<dbReference type="RefSeq" id="WP_253754864.1">
    <property type="nucleotide sequence ID" value="NZ_JAMZDZ010000001.1"/>
</dbReference>
<dbReference type="InterPro" id="IPR011990">
    <property type="entry name" value="TPR-like_helical_dom_sf"/>
</dbReference>
<dbReference type="SUPFAM" id="SSF48452">
    <property type="entry name" value="TPR-like"/>
    <property type="match status" value="2"/>
</dbReference>
<name>A0ABV8LM30_9ACTN</name>
<evidence type="ECO:0000313" key="2">
    <source>
        <dbReference type="EMBL" id="MFC4131382.1"/>
    </source>
</evidence>
<comment type="caution">
    <text evidence="2">The sequence shown here is derived from an EMBL/GenBank/DDBJ whole genome shotgun (WGS) entry which is preliminary data.</text>
</comment>
<dbReference type="Proteomes" id="UP001595816">
    <property type="component" value="Unassembled WGS sequence"/>
</dbReference>
<keyword evidence="3" id="KW-1185">Reference proteome</keyword>
<keyword evidence="1" id="KW-0812">Transmembrane</keyword>
<gene>
    <name evidence="2" type="ORF">ACFOZ4_12280</name>
</gene>
<keyword evidence="1" id="KW-1133">Transmembrane helix</keyword>
<sequence length="328" mass="35897">MSDKWVDFLRYLALIGVYVFGATILANLVLRVRRLAPTRRTLAKIPEYALAWRALSRGEYAEGLDLAWRAYEECRELTAGRRRNALACCEVLLGTALQEAGRHEEALVYLRPAEATLAKAREYDGGIVRGAYGAGVLALAESLSELDDRAEALAATERALHWHVRHGRRRHSMPSYHAALYLHGRELLRSAQVTEAARAARTALEARRATTSDPDVIVALCLALTAEIAVANDRPELALPVAEEAVAHSRMLSAAPAAHRAALAEALTIHARVLGALDRPAEGLAAITESVELTRKLAEELPDRYRSALAARETTMADLASSDNERTR</sequence>
<feature type="transmembrane region" description="Helical" evidence="1">
    <location>
        <begin position="12"/>
        <end position="30"/>
    </location>
</feature>
<accession>A0ABV8LM30</accession>
<proteinExistence type="predicted"/>
<dbReference type="EMBL" id="JBHSAY010000006">
    <property type="protein sequence ID" value="MFC4131382.1"/>
    <property type="molecule type" value="Genomic_DNA"/>
</dbReference>